<dbReference type="EMBL" id="JPEP01000002">
    <property type="protein sequence ID" value="KEY19623.1"/>
    <property type="molecule type" value="Genomic_DNA"/>
</dbReference>
<sequence length="195" mass="21942">MINATSLKIKIVTMKKLSLLTGIMLMFFLTSCRDIVNSVLDALPPFDVPFSTNLDLPFASVSTTTYTRTPEIPMNIDLNAKIKENNPNFSINNLKSVKLNTLSLDYVSSQLGNKLDVIKNAKIYVKAPNQTERLIAYAYDNTNPNTITFTLTDEEIIEYFRTSQNSLIIEIMASKVTADQIKMKMNSGFKIKVQL</sequence>
<reference evidence="1 2" key="1">
    <citation type="submission" date="2014-07" db="EMBL/GenBank/DDBJ databases">
        <authorList>
            <person name="Pisani N.G."/>
            <person name="Newman J.D."/>
        </authorList>
    </citation>
    <scope>NUCLEOTIDE SEQUENCE [LARGE SCALE GENOMIC DNA]</scope>
    <source>
        <strain evidence="1 2">LMG 24720</strain>
    </source>
</reference>
<dbReference type="Proteomes" id="UP000028349">
    <property type="component" value="Unassembled WGS sequence"/>
</dbReference>
<comment type="caution">
    <text evidence="1">The sequence shown here is derived from an EMBL/GenBank/DDBJ whole genome shotgun (WGS) entry which is preliminary data.</text>
</comment>
<organism evidence="1 2">
    <name type="scientific">Kaistella antarctica</name>
    <dbReference type="NCBI Taxonomy" id="266748"/>
    <lineage>
        <taxon>Bacteria</taxon>
        <taxon>Pseudomonadati</taxon>
        <taxon>Bacteroidota</taxon>
        <taxon>Flavobacteriia</taxon>
        <taxon>Flavobacteriales</taxon>
        <taxon>Weeksellaceae</taxon>
        <taxon>Chryseobacterium group</taxon>
        <taxon>Kaistella</taxon>
    </lineage>
</organism>
<keyword evidence="2" id="KW-1185">Reference proteome</keyword>
<accession>A0ABR4U094</accession>
<name>A0ABR4U094_9FLAO</name>
<protein>
    <recommendedName>
        <fullName evidence="3">DUF4251 domain-containing protein</fullName>
    </recommendedName>
</protein>
<evidence type="ECO:0000313" key="2">
    <source>
        <dbReference type="Proteomes" id="UP000028349"/>
    </source>
</evidence>
<evidence type="ECO:0000313" key="1">
    <source>
        <dbReference type="EMBL" id="KEY19623.1"/>
    </source>
</evidence>
<evidence type="ECO:0008006" key="3">
    <source>
        <dbReference type="Google" id="ProtNLM"/>
    </source>
</evidence>
<proteinExistence type="predicted"/>
<gene>
    <name evidence="1" type="ORF">HY04_14640</name>
</gene>